<dbReference type="Proteomes" id="UP000281553">
    <property type="component" value="Unassembled WGS sequence"/>
</dbReference>
<evidence type="ECO:0000256" key="1">
    <source>
        <dbReference type="ARBA" id="ARBA00004141"/>
    </source>
</evidence>
<evidence type="ECO:0000256" key="5">
    <source>
        <dbReference type="ARBA" id="ARBA00023136"/>
    </source>
</evidence>
<evidence type="ECO:0000259" key="7">
    <source>
        <dbReference type="PROSITE" id="PS50850"/>
    </source>
</evidence>
<sequence length="357" mass="38880">MQSVSMPIGGLLAPKIGFRAVTIMGMILSSGGILLSRLTVDHGLGPFIVTYCIMFGLGIGLPYSVLMSVASSWFPEHRATIVGIITAGFGCGALLFTPIQTKIINPQGLTNLTDPSIKAKVPNAFLILGGIMLGLQIIGFIICREKKVVEVAETIGSENDAKLEQDDEYSNAYMKPICWNNSSQYALCPSPQKTSSKKLYTEGSFTDYRLLFVVVDLLLQRYTHNAAILDIQGTFEIHISVYGGESGLDDHYLSIIATLSSAFNALGRVLWGIIVDHFSYKCPYGILTFLWAVFFATFPAIGSSSALRYIYPIWVFTLFFLLAGHFVISPGAAGRIFGPKNMATLYGLIFFATVSNT</sequence>
<protein>
    <recommendedName>
        <fullName evidence="7">Major facilitator superfamily (MFS) profile domain-containing protein</fullName>
    </recommendedName>
</protein>
<proteinExistence type="predicted"/>
<keyword evidence="5 6" id="KW-0472">Membrane</keyword>
<keyword evidence="2" id="KW-0813">Transport</keyword>
<dbReference type="EMBL" id="UYRU01049514">
    <property type="protein sequence ID" value="VDN10607.1"/>
    <property type="molecule type" value="Genomic_DNA"/>
</dbReference>
<evidence type="ECO:0000256" key="6">
    <source>
        <dbReference type="SAM" id="Phobius"/>
    </source>
</evidence>
<accession>A0A3P7LFI6</accession>
<evidence type="ECO:0000313" key="9">
    <source>
        <dbReference type="Proteomes" id="UP000281553"/>
    </source>
</evidence>
<feature type="transmembrane region" description="Helical" evidence="6">
    <location>
        <begin position="80"/>
        <end position="100"/>
    </location>
</feature>
<comment type="subcellular location">
    <subcellularLocation>
        <location evidence="1">Membrane</location>
        <topology evidence="1">Multi-pass membrane protein</topology>
    </subcellularLocation>
</comment>
<reference evidence="8 9" key="1">
    <citation type="submission" date="2018-11" db="EMBL/GenBank/DDBJ databases">
        <authorList>
            <consortium name="Pathogen Informatics"/>
        </authorList>
    </citation>
    <scope>NUCLEOTIDE SEQUENCE [LARGE SCALE GENOMIC DNA]</scope>
</reference>
<feature type="transmembrane region" description="Helical" evidence="6">
    <location>
        <begin position="252"/>
        <end position="271"/>
    </location>
</feature>
<keyword evidence="4 6" id="KW-1133">Transmembrane helix</keyword>
<dbReference type="OrthoDB" id="410267at2759"/>
<dbReference type="PROSITE" id="PS50850">
    <property type="entry name" value="MFS"/>
    <property type="match status" value="1"/>
</dbReference>
<keyword evidence="9" id="KW-1185">Reference proteome</keyword>
<dbReference type="GO" id="GO:0016020">
    <property type="term" value="C:membrane"/>
    <property type="evidence" value="ECO:0007669"/>
    <property type="project" value="UniProtKB-SubCell"/>
</dbReference>
<dbReference type="InterPro" id="IPR052983">
    <property type="entry name" value="MFS_Riboflavin_Transporter"/>
</dbReference>
<evidence type="ECO:0000256" key="3">
    <source>
        <dbReference type="ARBA" id="ARBA00022692"/>
    </source>
</evidence>
<evidence type="ECO:0000256" key="2">
    <source>
        <dbReference type="ARBA" id="ARBA00022448"/>
    </source>
</evidence>
<dbReference type="InterPro" id="IPR036259">
    <property type="entry name" value="MFS_trans_sf"/>
</dbReference>
<keyword evidence="3 6" id="KW-0812">Transmembrane</keyword>
<dbReference type="InterPro" id="IPR011701">
    <property type="entry name" value="MFS"/>
</dbReference>
<evidence type="ECO:0000256" key="4">
    <source>
        <dbReference type="ARBA" id="ARBA00022989"/>
    </source>
</evidence>
<dbReference type="Gene3D" id="1.20.1250.20">
    <property type="entry name" value="MFS general substrate transporter like domains"/>
    <property type="match status" value="2"/>
</dbReference>
<name>A0A3P7LFI6_DIBLA</name>
<dbReference type="InterPro" id="IPR020846">
    <property type="entry name" value="MFS_dom"/>
</dbReference>
<feature type="transmembrane region" description="Helical" evidence="6">
    <location>
        <begin position="47"/>
        <end position="74"/>
    </location>
</feature>
<dbReference type="AlphaFoldDB" id="A0A3P7LFI6"/>
<feature type="domain" description="Major facilitator superfamily (MFS) profile" evidence="7">
    <location>
        <begin position="1"/>
        <end position="147"/>
    </location>
</feature>
<dbReference type="SUPFAM" id="SSF103473">
    <property type="entry name" value="MFS general substrate transporter"/>
    <property type="match status" value="1"/>
</dbReference>
<dbReference type="PANTHER" id="PTHR43385:SF1">
    <property type="entry name" value="RIBOFLAVIN TRANSPORTER RIBJ"/>
    <property type="match status" value="1"/>
</dbReference>
<feature type="transmembrane region" description="Helical" evidence="6">
    <location>
        <begin position="309"/>
        <end position="328"/>
    </location>
</feature>
<feature type="transmembrane region" description="Helical" evidence="6">
    <location>
        <begin position="283"/>
        <end position="303"/>
    </location>
</feature>
<gene>
    <name evidence="8" type="ORF">DILT_LOCUS6438</name>
</gene>
<feature type="transmembrane region" description="Helical" evidence="6">
    <location>
        <begin position="121"/>
        <end position="142"/>
    </location>
</feature>
<evidence type="ECO:0000313" key="8">
    <source>
        <dbReference type="EMBL" id="VDN10607.1"/>
    </source>
</evidence>
<dbReference type="PANTHER" id="PTHR43385">
    <property type="entry name" value="RIBOFLAVIN TRANSPORTER RIBJ"/>
    <property type="match status" value="1"/>
</dbReference>
<dbReference type="GO" id="GO:0022857">
    <property type="term" value="F:transmembrane transporter activity"/>
    <property type="evidence" value="ECO:0007669"/>
    <property type="project" value="InterPro"/>
</dbReference>
<feature type="transmembrane region" description="Helical" evidence="6">
    <location>
        <begin position="16"/>
        <end position="35"/>
    </location>
</feature>
<dbReference type="Pfam" id="PF07690">
    <property type="entry name" value="MFS_1"/>
    <property type="match status" value="1"/>
</dbReference>
<organism evidence="8 9">
    <name type="scientific">Dibothriocephalus latus</name>
    <name type="common">Fish tapeworm</name>
    <name type="synonym">Diphyllobothrium latum</name>
    <dbReference type="NCBI Taxonomy" id="60516"/>
    <lineage>
        <taxon>Eukaryota</taxon>
        <taxon>Metazoa</taxon>
        <taxon>Spiralia</taxon>
        <taxon>Lophotrochozoa</taxon>
        <taxon>Platyhelminthes</taxon>
        <taxon>Cestoda</taxon>
        <taxon>Eucestoda</taxon>
        <taxon>Diphyllobothriidea</taxon>
        <taxon>Diphyllobothriidae</taxon>
        <taxon>Dibothriocephalus</taxon>
    </lineage>
</organism>